<sequence>MSLDKLTSKLCFLLAICVFMRPSDKKRIDESRTTSSLDSVKFTMVASKEKRMGLSINKTVYITSHSEKRPKASALGSTLATEASASIYEVVSQGYWSSRSVFDSVYRLSRQSRSNLTELVFNPK</sequence>
<dbReference type="OrthoDB" id="5588333at2759"/>
<evidence type="ECO:0000313" key="3">
    <source>
        <dbReference type="Proteomes" id="UP000188320"/>
    </source>
</evidence>
<keyword evidence="1" id="KW-0732">Signal</keyword>
<proteinExistence type="predicted"/>
<dbReference type="Proteomes" id="UP000188320">
    <property type="component" value="Unassembled WGS sequence"/>
</dbReference>
<feature type="chain" id="PRO_5012661217" evidence="1">
    <location>
        <begin position="26"/>
        <end position="124"/>
    </location>
</feature>
<protein>
    <submittedName>
        <fullName evidence="2">Uncharacterized protein</fullName>
    </submittedName>
</protein>
<evidence type="ECO:0000313" key="2">
    <source>
        <dbReference type="EMBL" id="OMH83257.1"/>
    </source>
</evidence>
<evidence type="ECO:0000256" key="1">
    <source>
        <dbReference type="SAM" id="SignalP"/>
    </source>
</evidence>
<keyword evidence="3" id="KW-1185">Reference proteome</keyword>
<name>A0A1R1PQL8_ZANCU</name>
<comment type="caution">
    <text evidence="2">The sequence shown here is derived from an EMBL/GenBank/DDBJ whole genome shotgun (WGS) entry which is preliminary data.</text>
</comment>
<accession>A0A1R1PQL8</accession>
<organism evidence="2 3">
    <name type="scientific">Zancudomyces culisetae</name>
    <name type="common">Gut fungus</name>
    <name type="synonym">Smittium culisetae</name>
    <dbReference type="NCBI Taxonomy" id="1213189"/>
    <lineage>
        <taxon>Eukaryota</taxon>
        <taxon>Fungi</taxon>
        <taxon>Fungi incertae sedis</taxon>
        <taxon>Zoopagomycota</taxon>
        <taxon>Kickxellomycotina</taxon>
        <taxon>Harpellomycetes</taxon>
        <taxon>Harpellales</taxon>
        <taxon>Legeriomycetaceae</taxon>
        <taxon>Zancudomyces</taxon>
    </lineage>
</organism>
<gene>
    <name evidence="2" type="ORF">AX774_g3239</name>
</gene>
<dbReference type="AlphaFoldDB" id="A0A1R1PQL8"/>
<dbReference type="EMBL" id="LSSK01000466">
    <property type="protein sequence ID" value="OMH83257.1"/>
    <property type="molecule type" value="Genomic_DNA"/>
</dbReference>
<reference evidence="3" key="1">
    <citation type="submission" date="2017-01" db="EMBL/GenBank/DDBJ databases">
        <authorList>
            <person name="Wang Y."/>
            <person name="White M."/>
            <person name="Kvist S."/>
            <person name="Moncalvo J.-M."/>
        </authorList>
    </citation>
    <scope>NUCLEOTIDE SEQUENCE [LARGE SCALE GENOMIC DNA]</scope>
    <source>
        <strain evidence="3">COL-18-3</strain>
    </source>
</reference>
<feature type="signal peptide" evidence="1">
    <location>
        <begin position="1"/>
        <end position="25"/>
    </location>
</feature>